<sequence length="169" mass="19155">MFKVLFRRLFHRQSTPPADAERLQKTAQAMMLAPEPRLYCPPASARYEGLSKSIRQAIEEHQVNVGFFWAELPPGQRENCGVIAIADPAMGAGHPDALTAKLDALRRHTGISELDATRAWNYQDGYCIFSSVWVCDGKKSPEEAYRLWSRNDIATHVSGWLNWKRQSSH</sequence>
<reference evidence="1 2" key="1">
    <citation type="submission" date="2010-12" db="EMBL/GenBank/DDBJ databases">
        <title>Complete sequence of Desulfurispirillum indicum S5.</title>
        <authorList>
            <consortium name="US DOE Joint Genome Institute"/>
            <person name="Lucas S."/>
            <person name="Copeland A."/>
            <person name="Lapidus A."/>
            <person name="Cheng J.-F."/>
            <person name="Goodwin L."/>
            <person name="Pitluck S."/>
            <person name="Chertkov O."/>
            <person name="Held B."/>
            <person name="Detter J.C."/>
            <person name="Han C."/>
            <person name="Tapia R."/>
            <person name="Land M."/>
            <person name="Hauser L."/>
            <person name="Kyrpides N."/>
            <person name="Ivanova N."/>
            <person name="Mikhailova N."/>
            <person name="Haggblom M."/>
            <person name="Rauschenbach I."/>
            <person name="Bini E."/>
            <person name="Woyke T."/>
        </authorList>
    </citation>
    <scope>NUCLEOTIDE SEQUENCE [LARGE SCALE GENOMIC DNA]</scope>
    <source>
        <strain evidence="2">ATCC BAA-1389 / DSM 22839 / S5</strain>
    </source>
</reference>
<dbReference type="RefSeq" id="WP_013504722.1">
    <property type="nucleotide sequence ID" value="NC_014836.1"/>
</dbReference>
<dbReference type="STRING" id="653733.Selin_0074"/>
<gene>
    <name evidence="1" type="ordered locus">Selin_0074</name>
</gene>
<dbReference type="InParanoid" id="E6W4V5"/>
<keyword evidence="2" id="KW-1185">Reference proteome</keyword>
<dbReference type="HOGENOM" id="CLU_1575935_0_0_0"/>
<evidence type="ECO:0000313" key="2">
    <source>
        <dbReference type="Proteomes" id="UP000002572"/>
    </source>
</evidence>
<proteinExistence type="predicted"/>
<dbReference type="Proteomes" id="UP000002572">
    <property type="component" value="Chromosome"/>
</dbReference>
<accession>E6W4V5</accession>
<protein>
    <submittedName>
        <fullName evidence="1">Uncharacterized protein</fullName>
    </submittedName>
</protein>
<organism evidence="1 2">
    <name type="scientific">Desulfurispirillum indicum (strain ATCC BAA-1389 / DSM 22839 / S5)</name>
    <dbReference type="NCBI Taxonomy" id="653733"/>
    <lineage>
        <taxon>Bacteria</taxon>
        <taxon>Pseudomonadati</taxon>
        <taxon>Chrysiogenota</taxon>
        <taxon>Chrysiogenia</taxon>
        <taxon>Chrysiogenales</taxon>
        <taxon>Chrysiogenaceae</taxon>
        <taxon>Desulfurispirillum</taxon>
    </lineage>
</organism>
<name>E6W4V5_DESIS</name>
<dbReference type="AlphaFoldDB" id="E6W4V5"/>
<dbReference type="EMBL" id="CP002432">
    <property type="protein sequence ID" value="ADU64833.1"/>
    <property type="molecule type" value="Genomic_DNA"/>
</dbReference>
<evidence type="ECO:0000313" key="1">
    <source>
        <dbReference type="EMBL" id="ADU64833.1"/>
    </source>
</evidence>
<dbReference type="KEGG" id="din:Selin_0074"/>